<evidence type="ECO:0000313" key="2">
    <source>
        <dbReference type="EMBL" id="MFC0532466.1"/>
    </source>
</evidence>
<comment type="caution">
    <text evidence="2">The sequence shown here is derived from an EMBL/GenBank/DDBJ whole genome shotgun (WGS) entry which is preliminary data.</text>
</comment>
<feature type="transmembrane region" description="Helical" evidence="1">
    <location>
        <begin position="104"/>
        <end position="126"/>
    </location>
</feature>
<dbReference type="Proteomes" id="UP001589867">
    <property type="component" value="Unassembled WGS sequence"/>
</dbReference>
<evidence type="ECO:0000313" key="3">
    <source>
        <dbReference type="Proteomes" id="UP001589867"/>
    </source>
</evidence>
<protein>
    <submittedName>
        <fullName evidence="2">DUF6220 domain-containing protein</fullName>
    </submittedName>
</protein>
<sequence length="148" mass="15231">MRRVFVVLAGLLFLAILAQFYFAAVGAFDRPRDDDSFALHSITGMVLIPLLSILTTLAAALARAPGRLIGLTLAPLGLLVVQVLIIVVGNVISGGADEETGLAGLVVFGLHAVNALVMMGAAAAVLRQARAFATGKSTMDAPQPAPVV</sequence>
<organism evidence="2 3">
    <name type="scientific">Phytohabitans kaempferiae</name>
    <dbReference type="NCBI Taxonomy" id="1620943"/>
    <lineage>
        <taxon>Bacteria</taxon>
        <taxon>Bacillati</taxon>
        <taxon>Actinomycetota</taxon>
        <taxon>Actinomycetes</taxon>
        <taxon>Micromonosporales</taxon>
        <taxon>Micromonosporaceae</taxon>
    </lineage>
</organism>
<proteinExistence type="predicted"/>
<dbReference type="Pfam" id="PF19728">
    <property type="entry name" value="DUF6220"/>
    <property type="match status" value="1"/>
</dbReference>
<keyword evidence="1" id="KW-1133">Transmembrane helix</keyword>
<evidence type="ECO:0000256" key="1">
    <source>
        <dbReference type="SAM" id="Phobius"/>
    </source>
</evidence>
<dbReference type="RefSeq" id="WP_377258579.1">
    <property type="nucleotide sequence ID" value="NZ_JBHLUH010000072.1"/>
</dbReference>
<gene>
    <name evidence="2" type="ORF">ACFFIA_32945</name>
</gene>
<feature type="transmembrane region" description="Helical" evidence="1">
    <location>
        <begin position="68"/>
        <end position="92"/>
    </location>
</feature>
<accession>A0ABV6MCK2</accession>
<reference evidence="2 3" key="1">
    <citation type="submission" date="2024-09" db="EMBL/GenBank/DDBJ databases">
        <authorList>
            <person name="Sun Q."/>
            <person name="Mori K."/>
        </authorList>
    </citation>
    <scope>NUCLEOTIDE SEQUENCE [LARGE SCALE GENOMIC DNA]</scope>
    <source>
        <strain evidence="2 3">TBRC 3947</strain>
    </source>
</reference>
<dbReference type="InterPro" id="IPR046192">
    <property type="entry name" value="DUF6220"/>
</dbReference>
<name>A0ABV6MCK2_9ACTN</name>
<keyword evidence="3" id="KW-1185">Reference proteome</keyword>
<dbReference type="EMBL" id="JBHLUH010000072">
    <property type="protein sequence ID" value="MFC0532466.1"/>
    <property type="molecule type" value="Genomic_DNA"/>
</dbReference>
<feature type="transmembrane region" description="Helical" evidence="1">
    <location>
        <begin position="37"/>
        <end position="61"/>
    </location>
</feature>
<keyword evidence="1" id="KW-0812">Transmembrane</keyword>
<keyword evidence="1" id="KW-0472">Membrane</keyword>